<feature type="chain" id="PRO_5037934962" evidence="3">
    <location>
        <begin position="26"/>
        <end position="653"/>
    </location>
</feature>
<dbReference type="InterPro" id="IPR018702">
    <property type="entry name" value="DUF2207"/>
</dbReference>
<dbReference type="InterPro" id="IPR048389">
    <property type="entry name" value="YciQ-like_C"/>
</dbReference>
<evidence type="ECO:0000256" key="3">
    <source>
        <dbReference type="SAM" id="SignalP"/>
    </source>
</evidence>
<sequence length="653" mass="70684">MTCCRSLKLLLFAVAALFWTVGAQADERILKFLSDIEVMEDGHLRVTETISVRAEGNEIKRGIFRDIPLRAKDADGWTHDVGFELLSVHQDGKNARYFTRRNGDGIRIYIGDESVFLKPGTYTYAITYVMDRQVRFFLDYDEVYWNVTGNEWIFPIGEAVARISLPHSAKATEWAGYTGGYGDAGTAYVAELDPVTSEVVITTTSPLGAYEGLTIAVAFPKGVAVEPSDQEKFLTWLQDQRVLVVGSIGLAVLMLYYLVTWLAVGRDRKKGVVFPRFKAPEGVSPALASYIVERGFSGTGWTALSAACLSLAAKGYLTLTKDDDVMVLQSADTSRSGSHKRLPNGEAAIEAFVTGRGGSLALDKKNGEAIKTLGEKFRSAIAGENRGVFFITNGWYLFAAFVLSVMAIASLFVFGNLSDEQLERSLLFGFFSVFSTALSFALAHLVLMPFKSTLSEAARDVLFWTVFAAIAVGGLYLISLLTALIVGGGSELPLLPLFVLAIVVLFIFYANHIDAPTAEGRSMMSEIEGLKLYLSVAEKDRLNMSGVPEMSVVHFEALLPYAVALGVEEPWAESFQHWLTSATQSNENRDYHPTWYSGRDFNSRDITRSIGQTATAMAGSFQSSLPVPKSSSSGSSGGGSSGGGGGGGGGGGW</sequence>
<evidence type="ECO:0000313" key="6">
    <source>
        <dbReference type="EMBL" id="MBS8261290.1"/>
    </source>
</evidence>
<feature type="signal peptide" evidence="3">
    <location>
        <begin position="1"/>
        <end position="25"/>
    </location>
</feature>
<feature type="domain" description="DUF2207" evidence="4">
    <location>
        <begin position="28"/>
        <end position="219"/>
    </location>
</feature>
<evidence type="ECO:0000313" key="7">
    <source>
        <dbReference type="Proteomes" id="UP000705379"/>
    </source>
</evidence>
<reference evidence="6" key="1">
    <citation type="submission" date="2018-08" db="EMBL/GenBank/DDBJ databases">
        <authorList>
            <person name="Jin W."/>
            <person name="Wang H."/>
            <person name="Yang Y."/>
            <person name="Li M."/>
            <person name="Liu J."/>
        </authorList>
    </citation>
    <scope>NUCLEOTIDE SEQUENCE</scope>
    <source>
        <strain evidence="6">AESS21</strain>
    </source>
</reference>
<dbReference type="Proteomes" id="UP000705379">
    <property type="component" value="Unassembled WGS sequence"/>
</dbReference>
<dbReference type="RefSeq" id="WP_213216707.1">
    <property type="nucleotide sequence ID" value="NZ_QTKU01000003.1"/>
</dbReference>
<accession>A0A944CF19</accession>
<comment type="caution">
    <text evidence="6">The sequence shown here is derived from an EMBL/GenBank/DDBJ whole genome shotgun (WGS) entry which is preliminary data.</text>
</comment>
<feature type="transmembrane region" description="Helical" evidence="2">
    <location>
        <begin position="462"/>
        <end position="486"/>
    </location>
</feature>
<reference evidence="6" key="2">
    <citation type="journal article" date="2021" name="Microorganisms">
        <title>Bacterial Dimethylsulfoniopropionate Biosynthesis in the East China Sea.</title>
        <authorList>
            <person name="Liu J."/>
            <person name="Zhang Y."/>
            <person name="Liu J."/>
            <person name="Zhong H."/>
            <person name="Williams B.T."/>
            <person name="Zheng Y."/>
            <person name="Curson A.R.J."/>
            <person name="Sun C."/>
            <person name="Sun H."/>
            <person name="Song D."/>
            <person name="Wagner Mackenzie B."/>
            <person name="Bermejo Martinez A."/>
            <person name="Todd J.D."/>
            <person name="Zhang X.H."/>
        </authorList>
    </citation>
    <scope>NUCLEOTIDE SEQUENCE</scope>
    <source>
        <strain evidence="6">AESS21</strain>
    </source>
</reference>
<evidence type="ECO:0000259" key="4">
    <source>
        <dbReference type="Pfam" id="PF09972"/>
    </source>
</evidence>
<feature type="compositionally biased region" description="Gly residues" evidence="1">
    <location>
        <begin position="635"/>
        <end position="653"/>
    </location>
</feature>
<name>A0A944CF19_9HYPH</name>
<keyword evidence="2" id="KW-0812">Transmembrane</keyword>
<organism evidence="6 7">
    <name type="scientific">Roseibium polysiphoniae</name>
    <dbReference type="NCBI Taxonomy" id="2571221"/>
    <lineage>
        <taxon>Bacteria</taxon>
        <taxon>Pseudomonadati</taxon>
        <taxon>Pseudomonadota</taxon>
        <taxon>Alphaproteobacteria</taxon>
        <taxon>Hyphomicrobiales</taxon>
        <taxon>Stappiaceae</taxon>
        <taxon>Roseibium</taxon>
    </lineage>
</organism>
<evidence type="ECO:0000256" key="1">
    <source>
        <dbReference type="SAM" id="MobiDB-lite"/>
    </source>
</evidence>
<dbReference type="EMBL" id="QTKU01000003">
    <property type="protein sequence ID" value="MBS8261290.1"/>
    <property type="molecule type" value="Genomic_DNA"/>
</dbReference>
<evidence type="ECO:0000259" key="5">
    <source>
        <dbReference type="Pfam" id="PF20990"/>
    </source>
</evidence>
<feature type="domain" description="Predicted membrane protein YciQ-like C-terminal" evidence="5">
    <location>
        <begin position="276"/>
        <end position="575"/>
    </location>
</feature>
<feature type="transmembrane region" description="Helical" evidence="2">
    <location>
        <begin position="492"/>
        <end position="511"/>
    </location>
</feature>
<feature type="region of interest" description="Disordered" evidence="1">
    <location>
        <begin position="620"/>
        <end position="653"/>
    </location>
</feature>
<keyword evidence="2" id="KW-0472">Membrane</keyword>
<feature type="transmembrane region" description="Helical" evidence="2">
    <location>
        <begin position="395"/>
        <end position="414"/>
    </location>
</feature>
<keyword evidence="2" id="KW-1133">Transmembrane helix</keyword>
<gene>
    <name evidence="6" type="ORF">DYI23_13785</name>
</gene>
<dbReference type="AlphaFoldDB" id="A0A944CF19"/>
<feature type="transmembrane region" description="Helical" evidence="2">
    <location>
        <begin position="242"/>
        <end position="264"/>
    </location>
</feature>
<dbReference type="Pfam" id="PF09972">
    <property type="entry name" value="DUF2207"/>
    <property type="match status" value="1"/>
</dbReference>
<feature type="transmembrane region" description="Helical" evidence="2">
    <location>
        <begin position="426"/>
        <end position="450"/>
    </location>
</feature>
<proteinExistence type="predicted"/>
<protein>
    <submittedName>
        <fullName evidence="6">DUF2207 domain-containing protein</fullName>
    </submittedName>
</protein>
<dbReference type="Pfam" id="PF20990">
    <property type="entry name" value="DUF2207_C"/>
    <property type="match status" value="1"/>
</dbReference>
<evidence type="ECO:0000256" key="2">
    <source>
        <dbReference type="SAM" id="Phobius"/>
    </source>
</evidence>
<keyword evidence="3" id="KW-0732">Signal</keyword>